<reference evidence="5" key="1">
    <citation type="submission" date="2021-01" db="EMBL/GenBank/DDBJ databases">
        <title>Whole genome shotgun sequence of Verrucosispora sediminis NBRC 107745.</title>
        <authorList>
            <person name="Komaki H."/>
            <person name="Tamura T."/>
        </authorList>
    </citation>
    <scope>NUCLEOTIDE SEQUENCE</scope>
    <source>
        <strain evidence="5">NBRC 107745</strain>
    </source>
</reference>
<evidence type="ECO:0000313" key="5">
    <source>
        <dbReference type="EMBL" id="GIJ36421.1"/>
    </source>
</evidence>
<sequence length="178" mass="19595">MSDVVTESRLLIRPAEPGDAEMLHRFIVELTEAEQYPGEVAAQPADVANALFGDRPVAEAVVADVAGDPVGFALYYPTYSTVAGRPGIHLEDLYVRPEHRGDGVGRALLAHLARLAVARGCARLEWWVLRTNDPALRFYRRLHARTVDEIDVLRLDGPQLRALAADHHRSEVDSAVAQ</sequence>
<evidence type="ECO:0000256" key="3">
    <source>
        <dbReference type="ARBA" id="ARBA00023315"/>
    </source>
</evidence>
<evidence type="ECO:0000256" key="1">
    <source>
        <dbReference type="ARBA" id="ARBA00008694"/>
    </source>
</evidence>
<comment type="similarity">
    <text evidence="1">Belongs to the acetyltransferase family.</text>
</comment>
<proteinExistence type="inferred from homology"/>
<gene>
    <name evidence="5" type="ORF">Vse01_55690</name>
</gene>
<dbReference type="Pfam" id="PF00583">
    <property type="entry name" value="Acetyltransf_1"/>
    <property type="match status" value="1"/>
</dbReference>
<keyword evidence="6" id="KW-1185">Reference proteome</keyword>
<dbReference type="AlphaFoldDB" id="A0A9W5UWM1"/>
<dbReference type="SUPFAM" id="SSF55729">
    <property type="entry name" value="Acyl-CoA N-acyltransferases (Nat)"/>
    <property type="match status" value="1"/>
</dbReference>
<keyword evidence="3" id="KW-0012">Acyltransferase</keyword>
<dbReference type="PANTHER" id="PTHR10545">
    <property type="entry name" value="DIAMINE N-ACETYLTRANSFERASE"/>
    <property type="match status" value="1"/>
</dbReference>
<dbReference type="InterPro" id="IPR016181">
    <property type="entry name" value="Acyl_CoA_acyltransferase"/>
</dbReference>
<dbReference type="InterPro" id="IPR000182">
    <property type="entry name" value="GNAT_dom"/>
</dbReference>
<name>A0A9W5UWM1_9ACTN</name>
<dbReference type="PROSITE" id="PS51186">
    <property type="entry name" value="GNAT"/>
    <property type="match status" value="1"/>
</dbReference>
<protein>
    <submittedName>
        <fullName evidence="5">N-acetyltransferase</fullName>
    </submittedName>
</protein>
<dbReference type="GO" id="GO:0008080">
    <property type="term" value="F:N-acetyltransferase activity"/>
    <property type="evidence" value="ECO:0007669"/>
    <property type="project" value="TreeGrafter"/>
</dbReference>
<comment type="caution">
    <text evidence="5">The sequence shown here is derived from an EMBL/GenBank/DDBJ whole genome shotgun (WGS) entry which is preliminary data.</text>
</comment>
<evidence type="ECO:0000259" key="4">
    <source>
        <dbReference type="PROSITE" id="PS51186"/>
    </source>
</evidence>
<accession>A0A9W5UWM1</accession>
<dbReference type="FunFam" id="3.40.630.30:FF:000064">
    <property type="entry name" value="GNAT family acetyltransferase"/>
    <property type="match status" value="1"/>
</dbReference>
<keyword evidence="2" id="KW-0808">Transferase</keyword>
<evidence type="ECO:0000256" key="2">
    <source>
        <dbReference type="ARBA" id="ARBA00022679"/>
    </source>
</evidence>
<organism evidence="5 6">
    <name type="scientific">Micromonospora sediminimaris</name>
    <dbReference type="NCBI Taxonomy" id="547162"/>
    <lineage>
        <taxon>Bacteria</taxon>
        <taxon>Bacillati</taxon>
        <taxon>Actinomycetota</taxon>
        <taxon>Actinomycetes</taxon>
        <taxon>Micromonosporales</taxon>
        <taxon>Micromonosporaceae</taxon>
        <taxon>Micromonospora</taxon>
    </lineage>
</organism>
<dbReference type="CDD" id="cd04301">
    <property type="entry name" value="NAT_SF"/>
    <property type="match status" value="1"/>
</dbReference>
<dbReference type="RefSeq" id="WP_198413177.1">
    <property type="nucleotide sequence ID" value="NZ_BOPD01000050.1"/>
</dbReference>
<feature type="domain" description="N-acetyltransferase" evidence="4">
    <location>
        <begin position="10"/>
        <end position="166"/>
    </location>
</feature>
<dbReference type="InterPro" id="IPR051016">
    <property type="entry name" value="Diverse_Substrate_AcTransf"/>
</dbReference>
<dbReference type="Proteomes" id="UP000607311">
    <property type="component" value="Unassembled WGS sequence"/>
</dbReference>
<dbReference type="EMBL" id="BOPD01000050">
    <property type="protein sequence ID" value="GIJ36421.1"/>
    <property type="molecule type" value="Genomic_DNA"/>
</dbReference>
<dbReference type="PANTHER" id="PTHR10545:SF29">
    <property type="entry name" value="GH14572P-RELATED"/>
    <property type="match status" value="1"/>
</dbReference>
<evidence type="ECO:0000313" key="6">
    <source>
        <dbReference type="Proteomes" id="UP000607311"/>
    </source>
</evidence>
<dbReference type="Gene3D" id="3.40.630.30">
    <property type="match status" value="1"/>
</dbReference>